<dbReference type="AlphaFoldDB" id="A0A135TJD9"/>
<accession>A0A135TJD9</accession>
<evidence type="ECO:0000313" key="2">
    <source>
        <dbReference type="Proteomes" id="UP000070054"/>
    </source>
</evidence>
<proteinExistence type="predicted"/>
<comment type="caution">
    <text evidence="1">The sequence shown here is derived from an EMBL/GenBank/DDBJ whole genome shotgun (WGS) entry which is preliminary data.</text>
</comment>
<organism evidence="1 2">
    <name type="scientific">Colletotrichum nymphaeae SA-01</name>
    <dbReference type="NCBI Taxonomy" id="1460502"/>
    <lineage>
        <taxon>Eukaryota</taxon>
        <taxon>Fungi</taxon>
        <taxon>Dikarya</taxon>
        <taxon>Ascomycota</taxon>
        <taxon>Pezizomycotina</taxon>
        <taxon>Sordariomycetes</taxon>
        <taxon>Hypocreomycetidae</taxon>
        <taxon>Glomerellales</taxon>
        <taxon>Glomerellaceae</taxon>
        <taxon>Colletotrichum</taxon>
        <taxon>Colletotrichum acutatum species complex</taxon>
    </lineage>
</organism>
<name>A0A135TJD9_9PEZI</name>
<dbReference type="EMBL" id="JEMN01001098">
    <property type="protein sequence ID" value="KXH48208.1"/>
    <property type="molecule type" value="Genomic_DNA"/>
</dbReference>
<keyword evidence="2" id="KW-1185">Reference proteome</keyword>
<reference evidence="1 2" key="1">
    <citation type="submission" date="2014-02" db="EMBL/GenBank/DDBJ databases">
        <title>The genome sequence of Colletotrichum nymphaeae SA-01.</title>
        <authorList>
            <person name="Baroncelli R."/>
            <person name="Thon M.R."/>
        </authorList>
    </citation>
    <scope>NUCLEOTIDE SEQUENCE [LARGE SCALE GENOMIC DNA]</scope>
    <source>
        <strain evidence="1 2">SA-01</strain>
    </source>
</reference>
<protein>
    <submittedName>
        <fullName evidence="1">Uncharacterized protein</fullName>
    </submittedName>
</protein>
<sequence length="175" mass="20063">MCNDLSRLGETVRYADDLDEATRNYGQTHGTKRLGCRALLSLRLREELKTKSLKLDPHCLWKQWHDREGEQWTEFCREDKLHLVEGSGAGAFSGPCEQHPLPCSRCKSGKTPRYQSSKAGGTEYIQECPTSEDMERYLILEKKPTSLRSYIVVDKSMSRQGTVSLKYAVEWEGRD</sequence>
<evidence type="ECO:0000313" key="1">
    <source>
        <dbReference type="EMBL" id="KXH48208.1"/>
    </source>
</evidence>
<gene>
    <name evidence="1" type="ORF">CNYM01_13849</name>
</gene>
<dbReference type="Proteomes" id="UP000070054">
    <property type="component" value="Unassembled WGS sequence"/>
</dbReference>